<evidence type="ECO:0000313" key="3">
    <source>
        <dbReference type="EMBL" id="MFC5856612.1"/>
    </source>
</evidence>
<gene>
    <name evidence="3" type="ORF">ACFPZI_34145</name>
</gene>
<accession>A0ABW1E6W9</accession>
<dbReference type="Proteomes" id="UP001596180">
    <property type="component" value="Unassembled WGS sequence"/>
</dbReference>
<dbReference type="PANTHER" id="PTHR35526">
    <property type="entry name" value="ANTI-SIGMA-F FACTOR RSBW-RELATED"/>
    <property type="match status" value="1"/>
</dbReference>
<protein>
    <submittedName>
        <fullName evidence="3">ATP-binding protein</fullName>
    </submittedName>
</protein>
<dbReference type="EMBL" id="JBHSOA010000128">
    <property type="protein sequence ID" value="MFC5856612.1"/>
    <property type="molecule type" value="Genomic_DNA"/>
</dbReference>
<comment type="caution">
    <text evidence="3">The sequence shown here is derived from an EMBL/GenBank/DDBJ whole genome shotgun (WGS) entry which is preliminary data.</text>
</comment>
<keyword evidence="3" id="KW-0067">ATP-binding</keyword>
<dbReference type="Pfam" id="PF13581">
    <property type="entry name" value="HATPase_c_2"/>
    <property type="match status" value="1"/>
</dbReference>
<organism evidence="3 4">
    <name type="scientific">Streptomyces chlorus</name>
    <dbReference type="NCBI Taxonomy" id="887452"/>
    <lineage>
        <taxon>Bacteria</taxon>
        <taxon>Bacillati</taxon>
        <taxon>Actinomycetota</taxon>
        <taxon>Actinomycetes</taxon>
        <taxon>Kitasatosporales</taxon>
        <taxon>Streptomycetaceae</taxon>
        <taxon>Streptomyces</taxon>
    </lineage>
</organism>
<dbReference type="InterPro" id="IPR036890">
    <property type="entry name" value="HATPase_C_sf"/>
</dbReference>
<evidence type="ECO:0000313" key="4">
    <source>
        <dbReference type="Proteomes" id="UP001596180"/>
    </source>
</evidence>
<proteinExistence type="predicted"/>
<dbReference type="GO" id="GO:0005524">
    <property type="term" value="F:ATP binding"/>
    <property type="evidence" value="ECO:0007669"/>
    <property type="project" value="UniProtKB-KW"/>
</dbReference>
<sequence length="151" mass="15532">MADHVPAFVLPGLRAYSLRTFPGQDLASARAARRHVRDTVQPWGLPPEAVDDLELITGELVANALEHTDSRTITVTCGLTAEAAAVGVTDEGESGAAVVPGTAEGEHEDGRGLLITDALASRWGSLRTGRGLTVWAEVAVGIGPAGARGGS</sequence>
<keyword evidence="1" id="KW-0808">Transferase</keyword>
<keyword evidence="1" id="KW-0418">Kinase</keyword>
<keyword evidence="1" id="KW-0723">Serine/threonine-protein kinase</keyword>
<dbReference type="InterPro" id="IPR003594">
    <property type="entry name" value="HATPase_dom"/>
</dbReference>
<name>A0ABW1E6W9_9ACTN</name>
<dbReference type="SUPFAM" id="SSF55874">
    <property type="entry name" value="ATPase domain of HSP90 chaperone/DNA topoisomerase II/histidine kinase"/>
    <property type="match status" value="1"/>
</dbReference>
<keyword evidence="3" id="KW-0547">Nucleotide-binding</keyword>
<evidence type="ECO:0000259" key="2">
    <source>
        <dbReference type="Pfam" id="PF13581"/>
    </source>
</evidence>
<dbReference type="PANTHER" id="PTHR35526:SF3">
    <property type="entry name" value="ANTI-SIGMA-F FACTOR RSBW"/>
    <property type="match status" value="1"/>
</dbReference>
<feature type="domain" description="Histidine kinase/HSP90-like ATPase" evidence="2">
    <location>
        <begin position="25"/>
        <end position="135"/>
    </location>
</feature>
<reference evidence="4" key="1">
    <citation type="journal article" date="2019" name="Int. J. Syst. Evol. Microbiol.">
        <title>The Global Catalogue of Microorganisms (GCM) 10K type strain sequencing project: providing services to taxonomists for standard genome sequencing and annotation.</title>
        <authorList>
            <consortium name="The Broad Institute Genomics Platform"/>
            <consortium name="The Broad Institute Genome Sequencing Center for Infectious Disease"/>
            <person name="Wu L."/>
            <person name="Ma J."/>
        </authorList>
    </citation>
    <scope>NUCLEOTIDE SEQUENCE [LARGE SCALE GENOMIC DNA]</scope>
    <source>
        <strain evidence="4">JCM 10411</strain>
    </source>
</reference>
<dbReference type="RefSeq" id="WP_381371043.1">
    <property type="nucleotide sequence ID" value="NZ_JBHSOA010000128.1"/>
</dbReference>
<keyword evidence="4" id="KW-1185">Reference proteome</keyword>
<dbReference type="CDD" id="cd16936">
    <property type="entry name" value="HATPase_RsbW-like"/>
    <property type="match status" value="1"/>
</dbReference>
<dbReference type="InterPro" id="IPR050267">
    <property type="entry name" value="Anti-sigma-factor_SerPK"/>
</dbReference>
<dbReference type="Gene3D" id="3.30.565.10">
    <property type="entry name" value="Histidine kinase-like ATPase, C-terminal domain"/>
    <property type="match status" value="1"/>
</dbReference>
<evidence type="ECO:0000256" key="1">
    <source>
        <dbReference type="ARBA" id="ARBA00022527"/>
    </source>
</evidence>